<evidence type="ECO:0000313" key="2">
    <source>
        <dbReference type="EMBL" id="MBE8716791.1"/>
    </source>
</evidence>
<organism evidence="2 3">
    <name type="scientific">Cellvibrio polysaccharolyticus</name>
    <dbReference type="NCBI Taxonomy" id="2082724"/>
    <lineage>
        <taxon>Bacteria</taxon>
        <taxon>Pseudomonadati</taxon>
        <taxon>Pseudomonadota</taxon>
        <taxon>Gammaproteobacteria</taxon>
        <taxon>Cellvibrionales</taxon>
        <taxon>Cellvibrionaceae</taxon>
        <taxon>Cellvibrio</taxon>
    </lineage>
</organism>
<feature type="region of interest" description="Disordered" evidence="1">
    <location>
        <begin position="442"/>
        <end position="472"/>
    </location>
</feature>
<dbReference type="InterPro" id="IPR010352">
    <property type="entry name" value="DUF945"/>
</dbReference>
<comment type="caution">
    <text evidence="2">The sequence shown here is derived from an EMBL/GenBank/DDBJ whole genome shotgun (WGS) entry which is preliminary data.</text>
</comment>
<evidence type="ECO:0000313" key="3">
    <source>
        <dbReference type="Proteomes" id="UP000652567"/>
    </source>
</evidence>
<proteinExistence type="predicted"/>
<reference evidence="2" key="1">
    <citation type="submission" date="2018-07" db="EMBL/GenBank/DDBJ databases">
        <title>Genome assembly of strain Ka43.</title>
        <authorList>
            <person name="Kukolya J."/>
            <person name="Nagy I."/>
            <person name="Horvath B."/>
            <person name="Toth A."/>
        </authorList>
    </citation>
    <scope>NUCLEOTIDE SEQUENCE</scope>
    <source>
        <strain evidence="2">KB43</strain>
    </source>
</reference>
<dbReference type="EMBL" id="PRDL01000001">
    <property type="protein sequence ID" value="MBE8716791.1"/>
    <property type="molecule type" value="Genomic_DNA"/>
</dbReference>
<keyword evidence="3" id="KW-1185">Reference proteome</keyword>
<dbReference type="AlphaFoldDB" id="A0A928V0Y8"/>
<protein>
    <submittedName>
        <fullName evidence="2">DUF945 family protein</fullName>
    </submittedName>
</protein>
<dbReference type="RefSeq" id="WP_193908126.1">
    <property type="nucleotide sequence ID" value="NZ_PRDL01000001.1"/>
</dbReference>
<dbReference type="Pfam" id="PF06097">
    <property type="entry name" value="DUF945"/>
    <property type="match status" value="1"/>
</dbReference>
<evidence type="ECO:0000256" key="1">
    <source>
        <dbReference type="SAM" id="MobiDB-lite"/>
    </source>
</evidence>
<feature type="compositionally biased region" description="Basic and acidic residues" evidence="1">
    <location>
        <begin position="453"/>
        <end position="472"/>
    </location>
</feature>
<accession>A0A928V0Y8</accession>
<gene>
    <name evidence="2" type="ORF">C4F51_06260</name>
</gene>
<name>A0A928V0Y8_9GAMM</name>
<sequence>MKKLAGILIAVVLYTAASWYVGVIGEEKFRQQLAEADAVNQLNGLALNIREYDRGIFFSNINVTMDYIYGGSADGAAFHIDSHSKVQHGPILFLRGLGVGLFSSASTIQVVTPDDDINQSLTKLFGETIGEVVTRGYFNNTYRSTWKVDPVNYDDAESGASIKLDGMSLSVSGRYTDRNLEAGLALGEFTMTENGAPLVRVSPMNGQFNVEYLTDVVSIGSGDFSIEQVDFTVSGVPGTIEGFSIVQKQQVVNNKIDTSVQFSIARIAGPVEITGFEYNIDMNRLDPQVVEQWMQISNSLSTDANGDLEAWAANNEQVFYSILRQAKADNTDLDVVIRANYLNNLVEATLAVTPNELQDGALFTPEGTVNWLPLFNSTLRVTAPAAVVEQSMLILMVSQYMGTYIQKEGDNYVFNARVADSRVFVGAEEIPQEIVTALLAAQAAGEEEYEDGDHDHHHGEDHDHQHDDDESY</sequence>
<dbReference type="Proteomes" id="UP000652567">
    <property type="component" value="Unassembled WGS sequence"/>
</dbReference>